<dbReference type="InterPro" id="IPR007197">
    <property type="entry name" value="rSAM"/>
</dbReference>
<name>A0A1G9TN92_9FIRM</name>
<dbReference type="InterPro" id="IPR023404">
    <property type="entry name" value="rSAM_horseshoe"/>
</dbReference>
<evidence type="ECO:0000256" key="6">
    <source>
        <dbReference type="ARBA" id="ARBA00023014"/>
    </source>
</evidence>
<dbReference type="RefSeq" id="WP_091648776.1">
    <property type="nucleotide sequence ID" value="NZ_FNHQ01000007.1"/>
</dbReference>
<keyword evidence="6" id="KW-0411">Iron-sulfur</keyword>
<dbReference type="GO" id="GO:0046872">
    <property type="term" value="F:metal ion binding"/>
    <property type="evidence" value="ECO:0007669"/>
    <property type="project" value="UniProtKB-KW"/>
</dbReference>
<evidence type="ECO:0000256" key="4">
    <source>
        <dbReference type="ARBA" id="ARBA00022723"/>
    </source>
</evidence>
<protein>
    <submittedName>
        <fullName evidence="8">Radical_SAM C-terminal domain-containing protein</fullName>
    </submittedName>
</protein>
<keyword evidence="2" id="KW-0004">4Fe-4S</keyword>
<keyword evidence="4" id="KW-0479">Metal-binding</keyword>
<dbReference type="GO" id="GO:0051539">
    <property type="term" value="F:4 iron, 4 sulfur cluster binding"/>
    <property type="evidence" value="ECO:0007669"/>
    <property type="project" value="UniProtKB-KW"/>
</dbReference>
<evidence type="ECO:0000313" key="8">
    <source>
        <dbReference type="EMBL" id="SDM49170.1"/>
    </source>
</evidence>
<evidence type="ECO:0000256" key="1">
    <source>
        <dbReference type="ARBA" id="ARBA00001966"/>
    </source>
</evidence>
<evidence type="ECO:0000256" key="3">
    <source>
        <dbReference type="ARBA" id="ARBA00022691"/>
    </source>
</evidence>
<keyword evidence="3" id="KW-0949">S-adenosyl-L-methionine</keyword>
<gene>
    <name evidence="8" type="ORF">SAMN05660299_00999</name>
</gene>
<keyword evidence="5" id="KW-0408">Iron</keyword>
<evidence type="ECO:0000256" key="2">
    <source>
        <dbReference type="ARBA" id="ARBA00022485"/>
    </source>
</evidence>
<dbReference type="GO" id="GO:0002926">
    <property type="term" value="P:tRNA wobble base 5-methoxycarbonylmethyl-2-thiouridinylation"/>
    <property type="evidence" value="ECO:0007669"/>
    <property type="project" value="TreeGrafter"/>
</dbReference>
<dbReference type="Gene3D" id="3.80.30.20">
    <property type="entry name" value="tm_1862 like domain"/>
    <property type="match status" value="1"/>
</dbReference>
<feature type="domain" description="Radical SAM core" evidence="7">
    <location>
        <begin position="1"/>
        <end position="233"/>
    </location>
</feature>
<dbReference type="OrthoDB" id="9815044at2"/>
<keyword evidence="9" id="KW-1185">Reference proteome</keyword>
<dbReference type="InterPro" id="IPR032432">
    <property type="entry name" value="Radical_SAM_C"/>
</dbReference>
<dbReference type="InterPro" id="IPR006638">
    <property type="entry name" value="Elp3/MiaA/NifB-like_rSAM"/>
</dbReference>
<dbReference type="Proteomes" id="UP000199309">
    <property type="component" value="Unassembled WGS sequence"/>
</dbReference>
<reference evidence="8 9" key="1">
    <citation type="submission" date="2016-10" db="EMBL/GenBank/DDBJ databases">
        <authorList>
            <person name="de Groot N.N."/>
        </authorList>
    </citation>
    <scope>NUCLEOTIDE SEQUENCE [LARGE SCALE GENOMIC DNA]</scope>
    <source>
        <strain evidence="8 9">DSM 16981</strain>
    </source>
</reference>
<dbReference type="GO" id="GO:0003824">
    <property type="term" value="F:catalytic activity"/>
    <property type="evidence" value="ECO:0007669"/>
    <property type="project" value="InterPro"/>
</dbReference>
<dbReference type="SFLD" id="SFLDG01082">
    <property type="entry name" value="B12-binding_domain_containing"/>
    <property type="match status" value="1"/>
</dbReference>
<dbReference type="STRING" id="349095.SAMN05660299_00999"/>
<dbReference type="AlphaFoldDB" id="A0A1G9TN92"/>
<proteinExistence type="predicted"/>
<dbReference type="EMBL" id="FNHQ01000007">
    <property type="protein sequence ID" value="SDM49170.1"/>
    <property type="molecule type" value="Genomic_DNA"/>
</dbReference>
<dbReference type="SUPFAM" id="SSF102114">
    <property type="entry name" value="Radical SAM enzymes"/>
    <property type="match status" value="1"/>
</dbReference>
<dbReference type="InterPro" id="IPR058240">
    <property type="entry name" value="rSAM_sf"/>
</dbReference>
<dbReference type="PANTHER" id="PTHR11135:SF0">
    <property type="entry name" value="ELONGATOR COMPLEX PROTEIN 3"/>
    <property type="match status" value="1"/>
</dbReference>
<accession>A0A1G9TN92</accession>
<dbReference type="SMART" id="SM00729">
    <property type="entry name" value="Elp3"/>
    <property type="match status" value="1"/>
</dbReference>
<evidence type="ECO:0000256" key="5">
    <source>
        <dbReference type="ARBA" id="ARBA00023004"/>
    </source>
</evidence>
<dbReference type="PANTHER" id="PTHR11135">
    <property type="entry name" value="HISTONE ACETYLTRANSFERASE-RELATED"/>
    <property type="match status" value="1"/>
</dbReference>
<dbReference type="Pfam" id="PF04055">
    <property type="entry name" value="Radical_SAM"/>
    <property type="match status" value="1"/>
</dbReference>
<dbReference type="SFLD" id="SFLDG01086">
    <property type="entry name" value="elongater_protein-like"/>
    <property type="match status" value="1"/>
</dbReference>
<dbReference type="InterPro" id="IPR039661">
    <property type="entry name" value="ELP3"/>
</dbReference>
<dbReference type="Pfam" id="PF16199">
    <property type="entry name" value="Radical_SAM_C"/>
    <property type="match status" value="1"/>
</dbReference>
<organism evidence="8 9">
    <name type="scientific">Megasphaera paucivorans</name>
    <dbReference type="NCBI Taxonomy" id="349095"/>
    <lineage>
        <taxon>Bacteria</taxon>
        <taxon>Bacillati</taxon>
        <taxon>Bacillota</taxon>
        <taxon>Negativicutes</taxon>
        <taxon>Veillonellales</taxon>
        <taxon>Veillonellaceae</taxon>
        <taxon>Megasphaera</taxon>
    </lineage>
</organism>
<dbReference type="PROSITE" id="PS51918">
    <property type="entry name" value="RADICAL_SAM"/>
    <property type="match status" value="1"/>
</dbReference>
<evidence type="ECO:0000259" key="7">
    <source>
        <dbReference type="PROSITE" id="PS51918"/>
    </source>
</evidence>
<sequence length="350" mass="39771">MKTSIIPIFIPHIGCLHRCVFCNQWRITGHHGIPSAEDVTSLIQDYTKHVQEKRHWEVAFYGGSFTAIPEEMQERLLKPAHQALLNGTIHGIRCSTRPDCITSPILDRLRFYGMSIVELGVQSMDDTVLQFSKRGHTAEQVLEATQLLKKCGFTVGHQLMPGLPGEDWHSLRETTLKICELKPDIARIYPVAVIENTELAAMYRQGAYIPLSIHEGVCRAAYMKQAFIEHGISCIRTGLQATKDLDDDTQVLAGAYAPAMGEMVDTKRYQMQLFKLLDKLSGESVVISYHRSDTSRVIGYHNVTRKRAACKYKQHIRWCEKKNIQPGNVIVQTILRTYRLDMNANQVYEV</sequence>
<dbReference type="SFLD" id="SFLDS00029">
    <property type="entry name" value="Radical_SAM"/>
    <property type="match status" value="1"/>
</dbReference>
<evidence type="ECO:0000313" key="9">
    <source>
        <dbReference type="Proteomes" id="UP000199309"/>
    </source>
</evidence>
<comment type="cofactor">
    <cofactor evidence="1">
        <name>[4Fe-4S] cluster</name>
        <dbReference type="ChEBI" id="CHEBI:49883"/>
    </cofactor>
</comment>
<dbReference type="GO" id="GO:0005737">
    <property type="term" value="C:cytoplasm"/>
    <property type="evidence" value="ECO:0007669"/>
    <property type="project" value="TreeGrafter"/>
</dbReference>
<dbReference type="CDD" id="cd01335">
    <property type="entry name" value="Radical_SAM"/>
    <property type="match status" value="1"/>
</dbReference>